<protein>
    <submittedName>
        <fullName evidence="5">Uncharacterized protein</fullName>
    </submittedName>
</protein>
<sequence>MEIDRRLPRGNVFNPDSEDQVQGAWLRENRDVVGTTVIAPRRSSRAKRSASQMRRSSDGSGEAAVEESDSPTLKRIKRLQGLLRDARSSSPSTTTSSDDQLSPSGPLAPQYTDTTLMRIACGPCDNKEWESLSDAGRPHAQSCQNHEPPKMRKTDAGATTYQPSPTPDRQGKRKKRVQVMIDLWVPYRTVAKTENTRRQGKKSAHVDDNPERRVTRASARRRSTGAGSATTDEDAALEASSEPTPKDALRNLAPAVYGAFAYAQTKKWGIWDKMWRQREQQQRSMGKHIVTESKAARTKPVEREYFFAAKRAYYHTNLGLLDSPGALLAESKTGKGLNTDEMKNILDTQGFVYEVKGQKIAPKGPKRGLSRILESRECGSLAPGSSGIVTLMAARSIHRFRQVASHQLGSGHTSALQFARVPFDIDGERIEHRLMLASSHLSDQSTQYNKPGTVIMWDVECAGWEDSNPELLRAVGEADEADVIRSHTWTSPDGQVLSSNVMDLTFATDGAFLFTAAAQDPVVKAWQSQDGTLFQEMKMKAKGRWGDRSPRYRNMGMQKLTVKPSSSDCVVAGAGYDGSIRVFSMWAKPAGADVTWGYHDMSPDLEEVEKSGDVFRVATDVAFGHDASKKYLIGGFERFRGGRGSGQVKVYDYEVGSLIGRFDIGENAVATLRVSPLGSSLLVGTTGNAPLPGEEEADFQDQGDGKLRLFDLRNVGQSSGGLSSVLTFNTDQTDHNVVGFSPCEHYVFSCSDPDGTNRKPHTVVFDRRHPKKPLLYSPLRLEHHAPPRGNSGDGVTCAYWTKGGLLLTGGQDEMVRVWDVRRGDPLVRVLDGHAGPVTAMAMSPDEDWLAVGTTTGKVHLWTMQDQEHCVKMWDDAVGRGRRLGEIQVA</sequence>
<dbReference type="RefSeq" id="XP_016603947.1">
    <property type="nucleotide sequence ID" value="XM_016756814.1"/>
</dbReference>
<dbReference type="PROSITE" id="PS50082">
    <property type="entry name" value="WD_REPEATS_2"/>
    <property type="match status" value="2"/>
</dbReference>
<feature type="region of interest" description="Disordered" evidence="4">
    <location>
        <begin position="192"/>
        <end position="246"/>
    </location>
</feature>
<dbReference type="InterPro" id="IPR019775">
    <property type="entry name" value="WD40_repeat_CS"/>
</dbReference>
<keyword evidence="6" id="KW-1185">Reference proteome</keyword>
<evidence type="ECO:0000256" key="1">
    <source>
        <dbReference type="ARBA" id="ARBA00022574"/>
    </source>
</evidence>
<feature type="compositionally biased region" description="Basic and acidic residues" evidence="4">
    <location>
        <begin position="204"/>
        <end position="214"/>
    </location>
</feature>
<gene>
    <name evidence="5" type="ORF">SPPG_08667</name>
</gene>
<dbReference type="STRING" id="645134.A0A0L0H598"/>
<dbReference type="VEuPathDB" id="FungiDB:SPPG_08667"/>
<keyword evidence="2" id="KW-0677">Repeat</keyword>
<dbReference type="InterPro" id="IPR001680">
    <property type="entry name" value="WD40_rpt"/>
</dbReference>
<evidence type="ECO:0000313" key="6">
    <source>
        <dbReference type="Proteomes" id="UP000053201"/>
    </source>
</evidence>
<dbReference type="PROSITE" id="PS00678">
    <property type="entry name" value="WD_REPEATS_1"/>
    <property type="match status" value="1"/>
</dbReference>
<dbReference type="AlphaFoldDB" id="A0A0L0H598"/>
<feature type="repeat" description="WD" evidence="3">
    <location>
        <begin position="803"/>
        <end position="828"/>
    </location>
</feature>
<dbReference type="InterPro" id="IPR015943">
    <property type="entry name" value="WD40/YVTN_repeat-like_dom_sf"/>
</dbReference>
<dbReference type="eggNOG" id="ENOG502T9I0">
    <property type="taxonomic scope" value="Eukaryota"/>
</dbReference>
<evidence type="ECO:0000256" key="4">
    <source>
        <dbReference type="SAM" id="MobiDB-lite"/>
    </source>
</evidence>
<feature type="compositionally biased region" description="Low complexity" evidence="4">
    <location>
        <begin position="88"/>
        <end position="104"/>
    </location>
</feature>
<organism evidence="5 6">
    <name type="scientific">Spizellomyces punctatus (strain DAOM BR117)</name>
    <dbReference type="NCBI Taxonomy" id="645134"/>
    <lineage>
        <taxon>Eukaryota</taxon>
        <taxon>Fungi</taxon>
        <taxon>Fungi incertae sedis</taxon>
        <taxon>Chytridiomycota</taxon>
        <taxon>Chytridiomycota incertae sedis</taxon>
        <taxon>Chytridiomycetes</taxon>
        <taxon>Spizellomycetales</taxon>
        <taxon>Spizellomycetaceae</taxon>
        <taxon>Spizellomyces</taxon>
    </lineage>
</organism>
<dbReference type="EMBL" id="KQ257473">
    <property type="protein sequence ID" value="KNC95907.1"/>
    <property type="molecule type" value="Genomic_DNA"/>
</dbReference>
<dbReference type="PANTHER" id="PTHR19879:SF9">
    <property type="entry name" value="TRANSCRIPTION INITIATION FACTOR TFIID SUBUNIT 5"/>
    <property type="match status" value="1"/>
</dbReference>
<accession>A0A0L0H598</accession>
<evidence type="ECO:0000256" key="2">
    <source>
        <dbReference type="ARBA" id="ARBA00022737"/>
    </source>
</evidence>
<name>A0A0L0H598_SPIPD</name>
<feature type="repeat" description="WD" evidence="3">
    <location>
        <begin position="830"/>
        <end position="871"/>
    </location>
</feature>
<dbReference type="PANTHER" id="PTHR19879">
    <property type="entry name" value="TRANSCRIPTION INITIATION FACTOR TFIID"/>
    <property type="match status" value="1"/>
</dbReference>
<evidence type="ECO:0000313" key="5">
    <source>
        <dbReference type="EMBL" id="KNC95908.1"/>
    </source>
</evidence>
<feature type="region of interest" description="Disordered" evidence="4">
    <location>
        <begin position="132"/>
        <end position="176"/>
    </location>
</feature>
<dbReference type="Proteomes" id="UP000053201">
    <property type="component" value="Unassembled WGS sequence"/>
</dbReference>
<dbReference type="GeneID" id="27691812"/>
<dbReference type="OrthoDB" id="10248252at2759"/>
<dbReference type="Pfam" id="PF00400">
    <property type="entry name" value="WD40"/>
    <property type="match status" value="2"/>
</dbReference>
<dbReference type="InterPro" id="IPR036322">
    <property type="entry name" value="WD40_repeat_dom_sf"/>
</dbReference>
<dbReference type="EMBL" id="KQ257473">
    <property type="protein sequence ID" value="KNC95908.1"/>
    <property type="molecule type" value="Genomic_DNA"/>
</dbReference>
<dbReference type="SMART" id="SM00320">
    <property type="entry name" value="WD40"/>
    <property type="match status" value="5"/>
</dbReference>
<dbReference type="Gene3D" id="2.130.10.10">
    <property type="entry name" value="YVTN repeat-like/Quinoprotein amine dehydrogenase"/>
    <property type="match status" value="1"/>
</dbReference>
<proteinExistence type="predicted"/>
<dbReference type="PROSITE" id="PS50294">
    <property type="entry name" value="WD_REPEATS_REGION"/>
    <property type="match status" value="1"/>
</dbReference>
<dbReference type="RefSeq" id="XP_016603948.1">
    <property type="nucleotide sequence ID" value="XM_016756815.1"/>
</dbReference>
<dbReference type="SUPFAM" id="SSF50978">
    <property type="entry name" value="WD40 repeat-like"/>
    <property type="match status" value="1"/>
</dbReference>
<reference evidence="5 6" key="1">
    <citation type="submission" date="2009-08" db="EMBL/GenBank/DDBJ databases">
        <title>The Genome Sequence of Spizellomyces punctatus strain DAOM BR117.</title>
        <authorList>
            <consortium name="The Broad Institute Genome Sequencing Platform"/>
            <person name="Russ C."/>
            <person name="Cuomo C."/>
            <person name="Shea T."/>
            <person name="Young S.K."/>
            <person name="Zeng Q."/>
            <person name="Koehrsen M."/>
            <person name="Haas B."/>
            <person name="Borodovsky M."/>
            <person name="Guigo R."/>
            <person name="Alvarado L."/>
            <person name="Berlin A."/>
            <person name="Bochicchio J."/>
            <person name="Borenstein D."/>
            <person name="Chapman S."/>
            <person name="Chen Z."/>
            <person name="Engels R."/>
            <person name="Freedman E."/>
            <person name="Gellesch M."/>
            <person name="Goldberg J."/>
            <person name="Griggs A."/>
            <person name="Gujja S."/>
            <person name="Heiman D."/>
            <person name="Hepburn T."/>
            <person name="Howarth C."/>
            <person name="Jen D."/>
            <person name="Larson L."/>
            <person name="Lewis B."/>
            <person name="Mehta T."/>
            <person name="Park D."/>
            <person name="Pearson M."/>
            <person name="Roberts A."/>
            <person name="Saif S."/>
            <person name="Shenoy N."/>
            <person name="Sisk P."/>
            <person name="Stolte C."/>
            <person name="Sykes S."/>
            <person name="Thomson T."/>
            <person name="Walk T."/>
            <person name="White J."/>
            <person name="Yandava C."/>
            <person name="Burger G."/>
            <person name="Gray M.W."/>
            <person name="Holland P.W.H."/>
            <person name="King N."/>
            <person name="Lang F.B.F."/>
            <person name="Roger A.J."/>
            <person name="Ruiz-Trillo I."/>
            <person name="Lander E."/>
            <person name="Nusbaum C."/>
        </authorList>
    </citation>
    <scope>NUCLEOTIDE SEQUENCE [LARGE SCALE GENOMIC DNA]</scope>
    <source>
        <strain evidence="5 6">DAOM BR117</strain>
    </source>
</reference>
<evidence type="ECO:0000256" key="3">
    <source>
        <dbReference type="PROSITE-ProRule" id="PRU00221"/>
    </source>
</evidence>
<keyword evidence="1 3" id="KW-0853">WD repeat</keyword>
<feature type="region of interest" description="Disordered" evidence="4">
    <location>
        <begin position="1"/>
        <end position="111"/>
    </location>
</feature>